<evidence type="ECO:0000256" key="2">
    <source>
        <dbReference type="SAM" id="SignalP"/>
    </source>
</evidence>
<dbReference type="GO" id="GO:0031505">
    <property type="term" value="P:fungal-type cell wall organization"/>
    <property type="evidence" value="ECO:0007669"/>
    <property type="project" value="TreeGrafter"/>
</dbReference>
<keyword evidence="1" id="KW-0472">Membrane</keyword>
<accession>A0A165E655</accession>
<feature type="chain" id="PRO_5007857045" description="Actin cortical patch SUR7/pH-response regulator pali" evidence="2">
    <location>
        <begin position="34"/>
        <end position="258"/>
    </location>
</feature>
<dbReference type="GeneID" id="63823454"/>
<dbReference type="Pfam" id="PF06687">
    <property type="entry name" value="SUR7"/>
    <property type="match status" value="1"/>
</dbReference>
<evidence type="ECO:0000256" key="1">
    <source>
        <dbReference type="SAM" id="Phobius"/>
    </source>
</evidence>
<keyword evidence="4" id="KW-1185">Reference proteome</keyword>
<feature type="transmembrane region" description="Helical" evidence="1">
    <location>
        <begin position="231"/>
        <end position="251"/>
    </location>
</feature>
<dbReference type="InterPro" id="IPR052413">
    <property type="entry name" value="SUR7_domain"/>
</dbReference>
<organism evidence="3 4">
    <name type="scientific">Laetiporus sulphureus 93-53</name>
    <dbReference type="NCBI Taxonomy" id="1314785"/>
    <lineage>
        <taxon>Eukaryota</taxon>
        <taxon>Fungi</taxon>
        <taxon>Dikarya</taxon>
        <taxon>Basidiomycota</taxon>
        <taxon>Agaricomycotina</taxon>
        <taxon>Agaricomycetes</taxon>
        <taxon>Polyporales</taxon>
        <taxon>Laetiporus</taxon>
    </lineage>
</organism>
<sequence>MQLRGEMCIGSASVLSLAALLCLIFMHVGQINTSPVPRDISMVKVNMSGYGAALHTALSDPIEGLYTTNASAPLQKQAGLRNFYDFGLYSYCAYVNHTAGTCSNHTTANRFEPFQVITADMLANYSDLTDYIISPTTFTDLPYLGQFSNGAYYLLLIGTICAAIALLSGIIKHPLTFLCSTAFAIIGSAMLLVGATIWTVIVHKAQSINKVQVGTTSDTSPLEIVVSMGDGIYLAWAAFALLVASIMPYMISCCTFRG</sequence>
<feature type="transmembrane region" description="Helical" evidence="1">
    <location>
        <begin position="151"/>
        <end position="170"/>
    </location>
</feature>
<dbReference type="OrthoDB" id="3349852at2759"/>
<name>A0A165E655_9APHY</name>
<feature type="transmembrane region" description="Helical" evidence="1">
    <location>
        <begin position="177"/>
        <end position="201"/>
    </location>
</feature>
<dbReference type="InterPro" id="IPR009571">
    <property type="entry name" value="SUR7/Rim9-like_fungi"/>
</dbReference>
<proteinExistence type="predicted"/>
<dbReference type="GO" id="GO:0051285">
    <property type="term" value="C:cell cortex of cell tip"/>
    <property type="evidence" value="ECO:0007669"/>
    <property type="project" value="TreeGrafter"/>
</dbReference>
<dbReference type="AlphaFoldDB" id="A0A165E655"/>
<dbReference type="PANTHER" id="PTHR28019:SF2">
    <property type="entry name" value="CELL MEMBRANE PROTEIN YLR413W-RELATED"/>
    <property type="match status" value="1"/>
</dbReference>
<keyword evidence="1" id="KW-1133">Transmembrane helix</keyword>
<dbReference type="PANTHER" id="PTHR28019">
    <property type="entry name" value="CELL MEMBRANE PROTEIN YLR413W-RELATED"/>
    <property type="match status" value="1"/>
</dbReference>
<dbReference type="EMBL" id="KV427625">
    <property type="protein sequence ID" value="KZT06311.1"/>
    <property type="molecule type" value="Genomic_DNA"/>
</dbReference>
<evidence type="ECO:0000313" key="4">
    <source>
        <dbReference type="Proteomes" id="UP000076871"/>
    </source>
</evidence>
<feature type="signal peptide" evidence="2">
    <location>
        <begin position="1"/>
        <end position="33"/>
    </location>
</feature>
<dbReference type="Proteomes" id="UP000076871">
    <property type="component" value="Unassembled WGS sequence"/>
</dbReference>
<evidence type="ECO:0008006" key="5">
    <source>
        <dbReference type="Google" id="ProtNLM"/>
    </source>
</evidence>
<gene>
    <name evidence="3" type="ORF">LAESUDRAFT_700706</name>
</gene>
<evidence type="ECO:0000313" key="3">
    <source>
        <dbReference type="EMBL" id="KZT06311.1"/>
    </source>
</evidence>
<protein>
    <recommendedName>
        <fullName evidence="5">Actin cortical patch SUR7/pH-response regulator pali</fullName>
    </recommendedName>
</protein>
<dbReference type="GO" id="GO:0005886">
    <property type="term" value="C:plasma membrane"/>
    <property type="evidence" value="ECO:0007669"/>
    <property type="project" value="InterPro"/>
</dbReference>
<keyword evidence="2" id="KW-0732">Signal</keyword>
<keyword evidence="1" id="KW-0812">Transmembrane</keyword>
<dbReference type="Gene3D" id="1.20.140.150">
    <property type="match status" value="1"/>
</dbReference>
<reference evidence="3 4" key="1">
    <citation type="journal article" date="2016" name="Mol. Biol. Evol.">
        <title>Comparative Genomics of Early-Diverging Mushroom-Forming Fungi Provides Insights into the Origins of Lignocellulose Decay Capabilities.</title>
        <authorList>
            <person name="Nagy L.G."/>
            <person name="Riley R."/>
            <person name="Tritt A."/>
            <person name="Adam C."/>
            <person name="Daum C."/>
            <person name="Floudas D."/>
            <person name="Sun H."/>
            <person name="Yadav J.S."/>
            <person name="Pangilinan J."/>
            <person name="Larsson K.H."/>
            <person name="Matsuura K."/>
            <person name="Barry K."/>
            <person name="Labutti K."/>
            <person name="Kuo R."/>
            <person name="Ohm R.A."/>
            <person name="Bhattacharya S.S."/>
            <person name="Shirouzu T."/>
            <person name="Yoshinaga Y."/>
            <person name="Martin F.M."/>
            <person name="Grigoriev I.V."/>
            <person name="Hibbett D.S."/>
        </authorList>
    </citation>
    <scope>NUCLEOTIDE SEQUENCE [LARGE SCALE GENOMIC DNA]</scope>
    <source>
        <strain evidence="3 4">93-53</strain>
    </source>
</reference>
<dbReference type="RefSeq" id="XP_040764051.1">
    <property type="nucleotide sequence ID" value="XM_040906425.1"/>
</dbReference>
<dbReference type="InParanoid" id="A0A165E655"/>